<evidence type="ECO:0000256" key="1">
    <source>
        <dbReference type="SAM" id="MobiDB-lite"/>
    </source>
</evidence>
<evidence type="ECO:0000313" key="2">
    <source>
        <dbReference type="EMBL" id="KAF7565480.1"/>
    </source>
</evidence>
<accession>A0A5M9KWD7</accession>
<dbReference type="Proteomes" id="UP000245464">
    <property type="component" value="Chromosome 10"/>
</dbReference>
<evidence type="ECO:0000313" key="3">
    <source>
        <dbReference type="Proteomes" id="UP000245464"/>
    </source>
</evidence>
<feature type="region of interest" description="Disordered" evidence="1">
    <location>
        <begin position="1"/>
        <end position="25"/>
    </location>
</feature>
<proteinExistence type="predicted"/>
<dbReference type="RefSeq" id="XP_001936764.2">
    <property type="nucleotide sequence ID" value="XM_001936729.2"/>
</dbReference>
<name>A0A5M9KWD7_9PLEO</name>
<sequence>MPTPTPTTFETSASASKSGYAPPPAASTYDVYDTTGRKGGMGMWFL</sequence>
<organism evidence="2 3">
    <name type="scientific">Pyrenophora tritici-repentis</name>
    <dbReference type="NCBI Taxonomy" id="45151"/>
    <lineage>
        <taxon>Eukaryota</taxon>
        <taxon>Fungi</taxon>
        <taxon>Dikarya</taxon>
        <taxon>Ascomycota</taxon>
        <taxon>Pezizomycotina</taxon>
        <taxon>Dothideomycetes</taxon>
        <taxon>Pleosporomycetidae</taxon>
        <taxon>Pleosporales</taxon>
        <taxon>Pleosporineae</taxon>
        <taxon>Pleosporaceae</taxon>
        <taxon>Pyrenophora</taxon>
    </lineage>
</organism>
<comment type="caution">
    <text evidence="2">The sequence shown here is derived from an EMBL/GenBank/DDBJ whole genome shotgun (WGS) entry which is preliminary data.</text>
</comment>
<feature type="compositionally biased region" description="Polar residues" evidence="1">
    <location>
        <begin position="1"/>
        <end position="17"/>
    </location>
</feature>
<dbReference type="KEGG" id="ptrr:6344690"/>
<protein>
    <submittedName>
        <fullName evidence="2">Uncharacterized protein</fullName>
    </submittedName>
</protein>
<reference evidence="2" key="1">
    <citation type="journal article" date="2018" name="BMC Genomics">
        <title>Comparative genomics of the wheat fungal pathogen Pyrenophora tritici-repentis reveals chromosomal variations and genome plasticity.</title>
        <authorList>
            <person name="Moolhuijzen P."/>
            <person name="See P.T."/>
            <person name="Hane J.K."/>
            <person name="Shi G."/>
            <person name="Liu Z."/>
            <person name="Oliver R.P."/>
            <person name="Moffat C.S."/>
        </authorList>
    </citation>
    <scope>NUCLEOTIDE SEQUENCE [LARGE SCALE GENOMIC DNA]</scope>
    <source>
        <strain evidence="2">M4</strain>
    </source>
</reference>
<gene>
    <name evidence="2" type="ORF">PtrM4_049140</name>
</gene>
<dbReference type="EMBL" id="NQIK02000010">
    <property type="protein sequence ID" value="KAF7565480.1"/>
    <property type="molecule type" value="Genomic_DNA"/>
</dbReference>
<dbReference type="GeneID" id="6344690"/>
<dbReference type="AlphaFoldDB" id="A0A5M9KWD7"/>